<dbReference type="GO" id="GO:0005634">
    <property type="term" value="C:nucleus"/>
    <property type="evidence" value="ECO:0007669"/>
    <property type="project" value="UniProtKB-ARBA"/>
</dbReference>
<feature type="region of interest" description="Disordered" evidence="2">
    <location>
        <begin position="55"/>
        <end position="75"/>
    </location>
</feature>
<dbReference type="InterPro" id="IPR012337">
    <property type="entry name" value="RNaseH-like_sf"/>
</dbReference>
<protein>
    <recommendedName>
        <fullName evidence="3">Integrase catalytic domain-containing protein</fullName>
    </recommendedName>
</protein>
<dbReference type="PANTHER" id="PTHR37984">
    <property type="entry name" value="PROTEIN CBG26694"/>
    <property type="match status" value="1"/>
</dbReference>
<comment type="caution">
    <text evidence="4">The sequence shown here is derived from an EMBL/GenBank/DDBJ whole genome shotgun (WGS) entry which is preliminary data.</text>
</comment>
<evidence type="ECO:0000259" key="3">
    <source>
        <dbReference type="PROSITE" id="PS50994"/>
    </source>
</evidence>
<dbReference type="InterPro" id="IPR001584">
    <property type="entry name" value="Integrase_cat-core"/>
</dbReference>
<dbReference type="InterPro" id="IPR041588">
    <property type="entry name" value="Integrase_H2C2"/>
</dbReference>
<evidence type="ECO:0000313" key="5">
    <source>
        <dbReference type="Proteomes" id="UP000765509"/>
    </source>
</evidence>
<dbReference type="Proteomes" id="UP000765509">
    <property type="component" value="Unassembled WGS sequence"/>
</dbReference>
<dbReference type="Pfam" id="PF17921">
    <property type="entry name" value="Integrase_H2C2"/>
    <property type="match status" value="1"/>
</dbReference>
<dbReference type="Gene3D" id="3.30.420.10">
    <property type="entry name" value="Ribonuclease H-like superfamily/Ribonuclease H"/>
    <property type="match status" value="1"/>
</dbReference>
<organism evidence="4 5">
    <name type="scientific">Austropuccinia psidii MF-1</name>
    <dbReference type="NCBI Taxonomy" id="1389203"/>
    <lineage>
        <taxon>Eukaryota</taxon>
        <taxon>Fungi</taxon>
        <taxon>Dikarya</taxon>
        <taxon>Basidiomycota</taxon>
        <taxon>Pucciniomycotina</taxon>
        <taxon>Pucciniomycetes</taxon>
        <taxon>Pucciniales</taxon>
        <taxon>Sphaerophragmiaceae</taxon>
        <taxon>Austropuccinia</taxon>
    </lineage>
</organism>
<dbReference type="Gene3D" id="1.10.340.70">
    <property type="match status" value="1"/>
</dbReference>
<dbReference type="PANTHER" id="PTHR37984:SF5">
    <property type="entry name" value="PROTEIN NYNRIN-LIKE"/>
    <property type="match status" value="1"/>
</dbReference>
<dbReference type="GO" id="GO:0003723">
    <property type="term" value="F:RNA binding"/>
    <property type="evidence" value="ECO:0007669"/>
    <property type="project" value="UniProtKB-KW"/>
</dbReference>
<dbReference type="GO" id="GO:0015074">
    <property type="term" value="P:DNA integration"/>
    <property type="evidence" value="ECO:0007669"/>
    <property type="project" value="InterPro"/>
</dbReference>
<reference evidence="4" key="1">
    <citation type="submission" date="2021-03" db="EMBL/GenBank/DDBJ databases">
        <title>Draft genome sequence of rust myrtle Austropuccinia psidii MF-1, a brazilian biotype.</title>
        <authorList>
            <person name="Quecine M.C."/>
            <person name="Pachon D.M.R."/>
            <person name="Bonatelli M.L."/>
            <person name="Correr F.H."/>
            <person name="Franceschini L.M."/>
            <person name="Leite T.F."/>
            <person name="Margarido G.R.A."/>
            <person name="Almeida C.A."/>
            <person name="Ferrarezi J.A."/>
            <person name="Labate C.A."/>
        </authorList>
    </citation>
    <scope>NUCLEOTIDE SEQUENCE</scope>
    <source>
        <strain evidence="4">MF-1</strain>
    </source>
</reference>
<proteinExistence type="predicted"/>
<dbReference type="SUPFAM" id="SSF53098">
    <property type="entry name" value="Ribonuclease H-like"/>
    <property type="match status" value="1"/>
</dbReference>
<evidence type="ECO:0000256" key="1">
    <source>
        <dbReference type="ARBA" id="ARBA00022884"/>
    </source>
</evidence>
<sequence>MTIIYKEVKSHTDADGLKRWPLDNVKSNPAYDPEVEAKIPIHFMEIDRKKNVTFSEWAPESGTPDSGNTDSEGTETPILRIGSSEMHNEFFNAVMKTFAKHKQCGILLQILQQKYRSPELESKLEEPWSRDYKDKKCFLIDGLLYHREKHTSSLTIIERDHISLILQECHDCPYMGHMSENRTKERVARTAWCPKWEQELSEHINTCERCQKTNRKDWEKYGLLQHIEEPKHPWETINMDLVTGPFPRGKEHFNAFLIIVDSFSTGMRCLPCHKEDTVMDTALLFWNNIISTCGVPKLIISDRDPKFKLEFWTNLYDIVGTKLSFSTAYHPKTDGLAERMIQKM</sequence>
<dbReference type="InterPro" id="IPR036397">
    <property type="entry name" value="RNaseH_sf"/>
</dbReference>
<dbReference type="PROSITE" id="PS50994">
    <property type="entry name" value="INTEGRASE"/>
    <property type="match status" value="1"/>
</dbReference>
<name>A0A9Q3KZX0_9BASI</name>
<dbReference type="AlphaFoldDB" id="A0A9Q3KZX0"/>
<dbReference type="InterPro" id="IPR050951">
    <property type="entry name" value="Retrovirus_Pol_polyprotein"/>
</dbReference>
<evidence type="ECO:0000256" key="2">
    <source>
        <dbReference type="SAM" id="MobiDB-lite"/>
    </source>
</evidence>
<dbReference type="EMBL" id="AVOT02135043">
    <property type="protein sequence ID" value="MBW0589636.1"/>
    <property type="molecule type" value="Genomic_DNA"/>
</dbReference>
<feature type="domain" description="Integrase catalytic" evidence="3">
    <location>
        <begin position="229"/>
        <end position="344"/>
    </location>
</feature>
<gene>
    <name evidence="4" type="ORF">O181_129351</name>
</gene>
<accession>A0A9Q3KZX0</accession>
<keyword evidence="5" id="KW-1185">Reference proteome</keyword>
<evidence type="ECO:0000313" key="4">
    <source>
        <dbReference type="EMBL" id="MBW0589636.1"/>
    </source>
</evidence>
<keyword evidence="1" id="KW-0694">RNA-binding</keyword>